<dbReference type="InterPro" id="IPR036188">
    <property type="entry name" value="FAD/NAD-bd_sf"/>
</dbReference>
<dbReference type="Gene3D" id="3.50.50.60">
    <property type="entry name" value="FAD/NAD(P)-binding domain"/>
    <property type="match status" value="1"/>
</dbReference>
<reference evidence="1 2" key="1">
    <citation type="submission" date="2019-06" db="EMBL/GenBank/DDBJ databases">
        <title>Sorghum-associated microbial communities from plants grown in Nebraska, USA.</title>
        <authorList>
            <person name="Schachtman D."/>
        </authorList>
    </citation>
    <scope>NUCLEOTIDE SEQUENCE [LARGE SCALE GENOMIC DNA]</scope>
    <source>
        <strain evidence="1 2">2482</strain>
    </source>
</reference>
<dbReference type="RefSeq" id="WP_144562638.1">
    <property type="nucleotide sequence ID" value="NZ_VIVN01000001.1"/>
</dbReference>
<sequence>MISKEPLIKKSGLKGGGYYVEYRTDGSHLTIEVLRAVFEKGTLACNYTKIIQLEYKNNKIDGIVAEDLIRVSFQH</sequence>
<gene>
    <name evidence="1" type="ORF">FB550_1011051</name>
</gene>
<dbReference type="AlphaFoldDB" id="A0A561E074"/>
<protein>
    <submittedName>
        <fullName evidence="1">Uncharacterized protein</fullName>
    </submittedName>
</protein>
<keyword evidence="2" id="KW-1185">Reference proteome</keyword>
<comment type="caution">
    <text evidence="1">The sequence shown here is derived from an EMBL/GenBank/DDBJ whole genome shotgun (WGS) entry which is preliminary data.</text>
</comment>
<evidence type="ECO:0000313" key="2">
    <source>
        <dbReference type="Proteomes" id="UP000319671"/>
    </source>
</evidence>
<proteinExistence type="predicted"/>
<dbReference type="Proteomes" id="UP000319671">
    <property type="component" value="Unassembled WGS sequence"/>
</dbReference>
<name>A0A561E074_9BACI</name>
<evidence type="ECO:0000313" key="1">
    <source>
        <dbReference type="EMBL" id="TWE09019.1"/>
    </source>
</evidence>
<organism evidence="1 2">
    <name type="scientific">Neobacillus bataviensis</name>
    <dbReference type="NCBI Taxonomy" id="220685"/>
    <lineage>
        <taxon>Bacteria</taxon>
        <taxon>Bacillati</taxon>
        <taxon>Bacillota</taxon>
        <taxon>Bacilli</taxon>
        <taxon>Bacillales</taxon>
        <taxon>Bacillaceae</taxon>
        <taxon>Neobacillus</taxon>
    </lineage>
</organism>
<dbReference type="EMBL" id="VIVN01000001">
    <property type="protein sequence ID" value="TWE09019.1"/>
    <property type="molecule type" value="Genomic_DNA"/>
</dbReference>
<accession>A0A561E074</accession>
<dbReference type="Gene3D" id="3.30.9.10">
    <property type="entry name" value="D-Amino Acid Oxidase, subunit A, domain 2"/>
    <property type="match status" value="1"/>
</dbReference>